<dbReference type="InterPro" id="IPR001360">
    <property type="entry name" value="Glyco_hydro_1"/>
</dbReference>
<dbReference type="EMBL" id="KF117664">
    <property type="protein sequence ID" value="AIA84922.1"/>
    <property type="molecule type" value="Genomic_DNA"/>
</dbReference>
<feature type="compositionally biased region" description="Gly residues" evidence="1">
    <location>
        <begin position="127"/>
        <end position="140"/>
    </location>
</feature>
<feature type="region of interest" description="Disordered" evidence="1">
    <location>
        <begin position="47"/>
        <end position="81"/>
    </location>
</feature>
<dbReference type="SUPFAM" id="SSF51445">
    <property type="entry name" value="(Trans)glycosidases"/>
    <property type="match status" value="1"/>
</dbReference>
<feature type="region of interest" description="Disordered" evidence="1">
    <location>
        <begin position="121"/>
        <end position="140"/>
    </location>
</feature>
<dbReference type="InterPro" id="IPR017853">
    <property type="entry name" value="GH"/>
</dbReference>
<dbReference type="Pfam" id="PF00232">
    <property type="entry name" value="Glyco_hydro_1"/>
    <property type="match status" value="1"/>
</dbReference>
<sequence length="140" mass="14739">GGRDLGALAGHQPLRSGGIPLDAGADVITLTVEVPVSTMCRVEMPDGTTQYAHSGVPHLHMRDGSDHGSDSRRGNCRRNTMRIPEGFTLGVATSAFQIEGAWDEDGRGPSIWDTYSRIPEHIRDGASGNGVSGTTTGGVR</sequence>
<feature type="compositionally biased region" description="Basic and acidic residues" evidence="1">
    <location>
        <begin position="60"/>
        <end position="73"/>
    </location>
</feature>
<name>A0A060BQK3_9BACT</name>
<dbReference type="GO" id="GO:0004553">
    <property type="term" value="F:hydrolase activity, hydrolyzing O-glycosyl compounds"/>
    <property type="evidence" value="ECO:0007669"/>
    <property type="project" value="InterPro"/>
</dbReference>
<evidence type="ECO:0000313" key="2">
    <source>
        <dbReference type="EMBL" id="AIA84922.1"/>
    </source>
</evidence>
<reference evidence="2" key="1">
    <citation type="journal article" date="2013" name="Environ. Microbiol.">
        <title>Seasonally variable intestinal metagenomes of the red palm weevil (Rhynchophorus ferrugineus).</title>
        <authorList>
            <person name="Jia S."/>
            <person name="Zhang X."/>
            <person name="Zhang G."/>
            <person name="Yin A."/>
            <person name="Zhang S."/>
            <person name="Li F."/>
            <person name="Wang L."/>
            <person name="Zhao D."/>
            <person name="Yun Q."/>
            <person name="Tala"/>
            <person name="Wang J."/>
            <person name="Sun G."/>
            <person name="Baabdullah M."/>
            <person name="Yu X."/>
            <person name="Hu S."/>
            <person name="Al-Mssallem I.S."/>
            <person name="Yu J."/>
        </authorList>
    </citation>
    <scope>NUCLEOTIDE SEQUENCE</scope>
</reference>
<dbReference type="Gene3D" id="3.20.20.80">
    <property type="entry name" value="Glycosidases"/>
    <property type="match status" value="1"/>
</dbReference>
<feature type="non-terminal residue" evidence="2">
    <location>
        <position position="1"/>
    </location>
</feature>
<proteinExistence type="predicted"/>
<accession>A0A060BQK3</accession>
<feature type="non-terminal residue" evidence="2">
    <location>
        <position position="140"/>
    </location>
</feature>
<dbReference type="GO" id="GO:0005975">
    <property type="term" value="P:carbohydrate metabolic process"/>
    <property type="evidence" value="ECO:0007669"/>
    <property type="project" value="InterPro"/>
</dbReference>
<protein>
    <submittedName>
        <fullName evidence="2">Glyco_hydro_1</fullName>
    </submittedName>
</protein>
<dbReference type="AlphaFoldDB" id="A0A060BQK3"/>
<evidence type="ECO:0000256" key="1">
    <source>
        <dbReference type="SAM" id="MobiDB-lite"/>
    </source>
</evidence>
<organism evidence="2">
    <name type="scientific">uncultured Sphaerobacter sp</name>
    <dbReference type="NCBI Taxonomy" id="211440"/>
    <lineage>
        <taxon>Bacteria</taxon>
        <taxon>Pseudomonadati</taxon>
        <taxon>Thermomicrobiota</taxon>
        <taxon>Thermomicrobia</taxon>
        <taxon>Sphaerobacterales</taxon>
        <taxon>Sphaerobacterineae</taxon>
        <taxon>Sphaerobacteraceae</taxon>
        <taxon>Sphaerobacter</taxon>
        <taxon>environmental samples</taxon>
    </lineage>
</organism>